<sequence>MSEHEPAPLVEQIADVLAAYHVLARSDGRQRDAHLALQLARLVEREKHDAWEEGYLRGTLDTTSDLEPADNPYARD</sequence>
<dbReference type="RefSeq" id="WP_188782801.1">
    <property type="nucleotide sequence ID" value="NZ_BMNI01000001.1"/>
</dbReference>
<comment type="caution">
    <text evidence="2">The sequence shown here is derived from an EMBL/GenBank/DDBJ whole genome shotgun (WGS) entry which is preliminary data.</text>
</comment>
<feature type="region of interest" description="Disordered" evidence="1">
    <location>
        <begin position="57"/>
        <end position="76"/>
    </location>
</feature>
<keyword evidence="3" id="KW-1185">Reference proteome</keyword>
<accession>A0ABQ2N8D7</accession>
<gene>
    <name evidence="2" type="ORF">GCM10011584_09670</name>
</gene>
<dbReference type="Proteomes" id="UP000655410">
    <property type="component" value="Unassembled WGS sequence"/>
</dbReference>
<reference evidence="3" key="1">
    <citation type="journal article" date="2019" name="Int. J. Syst. Evol. Microbiol.">
        <title>The Global Catalogue of Microorganisms (GCM) 10K type strain sequencing project: providing services to taxonomists for standard genome sequencing and annotation.</title>
        <authorList>
            <consortium name="The Broad Institute Genomics Platform"/>
            <consortium name="The Broad Institute Genome Sequencing Center for Infectious Disease"/>
            <person name="Wu L."/>
            <person name="Ma J."/>
        </authorList>
    </citation>
    <scope>NUCLEOTIDE SEQUENCE [LARGE SCALE GENOMIC DNA]</scope>
    <source>
        <strain evidence="3">CGMCC 4.7371</strain>
    </source>
</reference>
<protein>
    <submittedName>
        <fullName evidence="2">Uncharacterized protein</fullName>
    </submittedName>
</protein>
<name>A0ABQ2N8D7_9ACTN</name>
<organism evidence="2 3">
    <name type="scientific">Nocardioides phosphati</name>
    <dbReference type="NCBI Taxonomy" id="1867775"/>
    <lineage>
        <taxon>Bacteria</taxon>
        <taxon>Bacillati</taxon>
        <taxon>Actinomycetota</taxon>
        <taxon>Actinomycetes</taxon>
        <taxon>Propionibacteriales</taxon>
        <taxon>Nocardioidaceae</taxon>
        <taxon>Nocardioides</taxon>
    </lineage>
</organism>
<proteinExistence type="predicted"/>
<evidence type="ECO:0000313" key="3">
    <source>
        <dbReference type="Proteomes" id="UP000655410"/>
    </source>
</evidence>
<evidence type="ECO:0000256" key="1">
    <source>
        <dbReference type="SAM" id="MobiDB-lite"/>
    </source>
</evidence>
<evidence type="ECO:0000313" key="2">
    <source>
        <dbReference type="EMBL" id="GGO86706.1"/>
    </source>
</evidence>
<dbReference type="EMBL" id="BMNI01000001">
    <property type="protein sequence ID" value="GGO86706.1"/>
    <property type="molecule type" value="Genomic_DNA"/>
</dbReference>